<organism evidence="1">
    <name type="scientific">hydrothermal vent metagenome</name>
    <dbReference type="NCBI Taxonomy" id="652676"/>
    <lineage>
        <taxon>unclassified sequences</taxon>
        <taxon>metagenomes</taxon>
        <taxon>ecological metagenomes</taxon>
    </lineage>
</organism>
<dbReference type="AlphaFoldDB" id="A0A3B0U1Q0"/>
<accession>A0A3B0U1Q0</accession>
<proteinExistence type="predicted"/>
<sequence length="74" mass="7958">MTTICIRTVKSTAKTYQRRFGAAAHEQAILRAMELEALESNASTFWWAVVSELEADPMSGHAQNQGASNGAGMG</sequence>
<protein>
    <submittedName>
        <fullName evidence="1">Uncharacterized protein</fullName>
    </submittedName>
</protein>
<gene>
    <name evidence="1" type="ORF">MNBD_ALPHA12-811</name>
</gene>
<dbReference type="EMBL" id="UOEO01000089">
    <property type="protein sequence ID" value="VAW18349.1"/>
    <property type="molecule type" value="Genomic_DNA"/>
</dbReference>
<reference evidence="1" key="1">
    <citation type="submission" date="2018-06" db="EMBL/GenBank/DDBJ databases">
        <authorList>
            <person name="Zhirakovskaya E."/>
        </authorList>
    </citation>
    <scope>NUCLEOTIDE SEQUENCE</scope>
</reference>
<evidence type="ECO:0000313" key="1">
    <source>
        <dbReference type="EMBL" id="VAW18349.1"/>
    </source>
</evidence>
<name>A0A3B0U1Q0_9ZZZZ</name>